<evidence type="ECO:0000256" key="5">
    <source>
        <dbReference type="ARBA" id="ARBA00022840"/>
    </source>
</evidence>
<evidence type="ECO:0000256" key="3">
    <source>
        <dbReference type="ARBA" id="ARBA00022741"/>
    </source>
</evidence>
<dbReference type="PANTHER" id="PTHR43085">
    <property type="entry name" value="HEXOKINASE FAMILY MEMBER"/>
    <property type="match status" value="1"/>
</dbReference>
<accession>A0ABR7EBW3</accession>
<dbReference type="Gene3D" id="3.40.1190.20">
    <property type="match status" value="1"/>
</dbReference>
<dbReference type="InterPro" id="IPR002173">
    <property type="entry name" value="Carboh/pur_kinase_PfkB_CS"/>
</dbReference>
<dbReference type="Proteomes" id="UP000606889">
    <property type="component" value="Unassembled WGS sequence"/>
</dbReference>
<dbReference type="GO" id="GO:0016301">
    <property type="term" value="F:kinase activity"/>
    <property type="evidence" value="ECO:0007669"/>
    <property type="project" value="UniProtKB-KW"/>
</dbReference>
<dbReference type="InterPro" id="IPR050306">
    <property type="entry name" value="PfkB_Carbo_kinase"/>
</dbReference>
<gene>
    <name evidence="7" type="ORF">H8S18_00635</name>
</gene>
<dbReference type="InterPro" id="IPR011611">
    <property type="entry name" value="PfkB_dom"/>
</dbReference>
<dbReference type="EMBL" id="JACOON010000001">
    <property type="protein sequence ID" value="MBC5646851.1"/>
    <property type="molecule type" value="Genomic_DNA"/>
</dbReference>
<reference evidence="7 8" key="1">
    <citation type="submission" date="2020-08" db="EMBL/GenBank/DDBJ databases">
        <title>Genome public.</title>
        <authorList>
            <person name="Liu C."/>
            <person name="Sun Q."/>
        </authorList>
    </citation>
    <scope>NUCLEOTIDE SEQUENCE [LARGE SCALE GENOMIC DNA]</scope>
    <source>
        <strain evidence="7 8">NSJ-35</strain>
    </source>
</reference>
<sequence>MAEIWTMGEMLVEIMRPKIDQNFYDPAEFLGPYPSGAPAIFIDTVARLGHTAGIISTVGPDDFGRCIIDRLEGHGVNCDLVGVDNELATAVAFNTNFSDGGRQFIYHLGPVVKTKAPAKIPDGRPEFFHLMGSAVSNEITYAKEILKTVDQCLEMGAKLSLDPNIRPELLRGRGATEIMQPIIENCSVLFPGEEELQLVAQEENLDLAVEKMFDHKKLEIIALKRGSRGCTIYSRDESFDLGVYRIDPVDPTGAGDSFGAGFLCSLLEGRPLLECAKIASAAAALNTCAFGPMEGNITPETVAEMVQSNAMTEFKK</sequence>
<organism evidence="7 8">
    <name type="scientific">Christensenella tenuis</name>
    <dbReference type="NCBI Taxonomy" id="2763033"/>
    <lineage>
        <taxon>Bacteria</taxon>
        <taxon>Bacillati</taxon>
        <taxon>Bacillota</taxon>
        <taxon>Clostridia</taxon>
        <taxon>Christensenellales</taxon>
        <taxon>Christensenellaceae</taxon>
        <taxon>Christensenella</taxon>
    </lineage>
</organism>
<proteinExistence type="inferred from homology"/>
<dbReference type="Pfam" id="PF00294">
    <property type="entry name" value="PfkB"/>
    <property type="match status" value="1"/>
</dbReference>
<keyword evidence="3" id="KW-0547">Nucleotide-binding</keyword>
<dbReference type="PROSITE" id="PS00584">
    <property type="entry name" value="PFKB_KINASES_2"/>
    <property type="match status" value="1"/>
</dbReference>
<evidence type="ECO:0000256" key="2">
    <source>
        <dbReference type="ARBA" id="ARBA00022679"/>
    </source>
</evidence>
<evidence type="ECO:0000256" key="4">
    <source>
        <dbReference type="ARBA" id="ARBA00022777"/>
    </source>
</evidence>
<dbReference type="PANTHER" id="PTHR43085:SF1">
    <property type="entry name" value="PSEUDOURIDINE KINASE-RELATED"/>
    <property type="match status" value="1"/>
</dbReference>
<dbReference type="InterPro" id="IPR029056">
    <property type="entry name" value="Ribokinase-like"/>
</dbReference>
<dbReference type="CDD" id="cd01166">
    <property type="entry name" value="KdgK"/>
    <property type="match status" value="1"/>
</dbReference>
<evidence type="ECO:0000256" key="1">
    <source>
        <dbReference type="ARBA" id="ARBA00010688"/>
    </source>
</evidence>
<comment type="similarity">
    <text evidence="1">Belongs to the carbohydrate kinase PfkB family.</text>
</comment>
<name>A0ABR7EBW3_9FIRM</name>
<keyword evidence="5" id="KW-0067">ATP-binding</keyword>
<evidence type="ECO:0000259" key="6">
    <source>
        <dbReference type="Pfam" id="PF00294"/>
    </source>
</evidence>
<comment type="caution">
    <text evidence="7">The sequence shown here is derived from an EMBL/GenBank/DDBJ whole genome shotgun (WGS) entry which is preliminary data.</text>
</comment>
<keyword evidence="4 7" id="KW-0418">Kinase</keyword>
<feature type="domain" description="Carbohydrate kinase PfkB" evidence="6">
    <location>
        <begin position="34"/>
        <end position="295"/>
    </location>
</feature>
<evidence type="ECO:0000313" key="8">
    <source>
        <dbReference type="Proteomes" id="UP000606889"/>
    </source>
</evidence>
<dbReference type="SUPFAM" id="SSF53613">
    <property type="entry name" value="Ribokinase-like"/>
    <property type="match status" value="1"/>
</dbReference>
<keyword evidence="8" id="KW-1185">Reference proteome</keyword>
<dbReference type="RefSeq" id="WP_186856388.1">
    <property type="nucleotide sequence ID" value="NZ_JACOON010000001.1"/>
</dbReference>
<keyword evidence="2" id="KW-0808">Transferase</keyword>
<protein>
    <submittedName>
        <fullName evidence="7">Sugar kinase</fullName>
    </submittedName>
</protein>
<evidence type="ECO:0000313" key="7">
    <source>
        <dbReference type="EMBL" id="MBC5646851.1"/>
    </source>
</evidence>